<protein>
    <recommendedName>
        <fullName evidence="17">Transmembrane protein 59</fullName>
    </recommendedName>
</protein>
<dbReference type="InterPro" id="IPR022065">
    <property type="entry name" value="Uncharacterised_TMEM59"/>
</dbReference>
<evidence type="ECO:0000256" key="13">
    <source>
        <dbReference type="ARBA" id="ARBA00023180"/>
    </source>
</evidence>
<keyword evidence="12 19" id="KW-0472">Membrane</keyword>
<evidence type="ECO:0000256" key="2">
    <source>
        <dbReference type="ARBA" id="ARBA00004352"/>
    </source>
</evidence>
<evidence type="ECO:0000256" key="10">
    <source>
        <dbReference type="ARBA" id="ARBA00023006"/>
    </source>
</evidence>
<keyword evidence="9 19" id="KW-1133">Transmembrane helix</keyword>
<dbReference type="PANTHER" id="PTHR28652:SF3">
    <property type="entry name" value="TRANSMEMBRANE PROTEIN 59"/>
    <property type="match status" value="1"/>
</dbReference>
<evidence type="ECO:0000313" key="20">
    <source>
        <dbReference type="EMBL" id="MED6253763.1"/>
    </source>
</evidence>
<keyword evidence="6 19" id="KW-0812">Transmembrane</keyword>
<comment type="subcellular location">
    <subcellularLocation>
        <location evidence="1">Cell membrane</location>
        <topology evidence="1">Single-pass type I membrane protein</topology>
    </subcellularLocation>
    <subcellularLocation>
        <location evidence="3">Golgi apparatus membrane</location>
        <topology evidence="3">Single-pass type I membrane protein</topology>
    </subcellularLocation>
    <subcellularLocation>
        <location evidence="15">Late endosome membrane</location>
        <topology evidence="15">Single-pass type I membrane protein</topology>
    </subcellularLocation>
    <subcellularLocation>
        <location evidence="2">Lysosome membrane</location>
        <topology evidence="2">Single-pass type I membrane protein</topology>
    </subcellularLocation>
</comment>
<keyword evidence="5" id="KW-1003">Cell membrane</keyword>
<reference evidence="20 21" key="1">
    <citation type="submission" date="2021-07" db="EMBL/GenBank/DDBJ databases">
        <authorList>
            <person name="Palmer J.M."/>
        </authorList>
    </citation>
    <scope>NUCLEOTIDE SEQUENCE [LARGE SCALE GENOMIC DNA]</scope>
    <source>
        <strain evidence="20 21">AT_MEX2019</strain>
        <tissue evidence="20">Muscle</tissue>
    </source>
</reference>
<organism evidence="20 21">
    <name type="scientific">Ataeniobius toweri</name>
    <dbReference type="NCBI Taxonomy" id="208326"/>
    <lineage>
        <taxon>Eukaryota</taxon>
        <taxon>Metazoa</taxon>
        <taxon>Chordata</taxon>
        <taxon>Craniata</taxon>
        <taxon>Vertebrata</taxon>
        <taxon>Euteleostomi</taxon>
        <taxon>Actinopterygii</taxon>
        <taxon>Neopterygii</taxon>
        <taxon>Teleostei</taxon>
        <taxon>Neoteleostei</taxon>
        <taxon>Acanthomorphata</taxon>
        <taxon>Ovalentaria</taxon>
        <taxon>Atherinomorphae</taxon>
        <taxon>Cyprinodontiformes</taxon>
        <taxon>Goodeidae</taxon>
        <taxon>Ataeniobius</taxon>
    </lineage>
</organism>
<evidence type="ECO:0000256" key="7">
    <source>
        <dbReference type="ARBA" id="ARBA00022729"/>
    </source>
</evidence>
<keyword evidence="7" id="KW-0732">Signal</keyword>
<keyword evidence="10" id="KW-0072">Autophagy</keyword>
<keyword evidence="11" id="KW-0333">Golgi apparatus</keyword>
<evidence type="ECO:0000256" key="17">
    <source>
        <dbReference type="ARBA" id="ARBA00039377"/>
    </source>
</evidence>
<evidence type="ECO:0000256" key="11">
    <source>
        <dbReference type="ARBA" id="ARBA00023034"/>
    </source>
</evidence>
<keyword evidence="8" id="KW-0967">Endosome</keyword>
<comment type="subunit">
    <text evidence="16">Interacts with ATG16L1 (via WD repeats).</text>
</comment>
<evidence type="ECO:0000256" key="18">
    <source>
        <dbReference type="ARBA" id="ARBA00045285"/>
    </source>
</evidence>
<comment type="similarity">
    <text evidence="4">Belongs to the TMEM59 family.</text>
</comment>
<evidence type="ECO:0000256" key="16">
    <source>
        <dbReference type="ARBA" id="ARBA00038589"/>
    </source>
</evidence>
<proteinExistence type="inferred from homology"/>
<evidence type="ECO:0000256" key="14">
    <source>
        <dbReference type="ARBA" id="ARBA00023228"/>
    </source>
</evidence>
<evidence type="ECO:0000256" key="3">
    <source>
        <dbReference type="ARBA" id="ARBA00004614"/>
    </source>
</evidence>
<keyword evidence="21" id="KW-1185">Reference proteome</keyword>
<evidence type="ECO:0000256" key="9">
    <source>
        <dbReference type="ARBA" id="ARBA00022989"/>
    </source>
</evidence>
<evidence type="ECO:0000256" key="19">
    <source>
        <dbReference type="SAM" id="Phobius"/>
    </source>
</evidence>
<evidence type="ECO:0000256" key="1">
    <source>
        <dbReference type="ARBA" id="ARBA00004251"/>
    </source>
</evidence>
<evidence type="ECO:0000256" key="12">
    <source>
        <dbReference type="ARBA" id="ARBA00023136"/>
    </source>
</evidence>
<comment type="function">
    <text evidence="18">Acts as a regulator of autophagy in response to S.aureus infection by promoting activation of LC3 (MAP1LC3A, MAP1LC3B or MAP1LC3C). Acts by interacting with ATG16L1, leading to promote a functional complex between LC3 and ATG16L1 and promoting LC3 lipidation and subsequent activation of autophagy. Modulates the O-glycosylation and complex N-glycosylation steps occurring during the Golgi maturation of several proteins such as APP, BACE1, SEAP or PRNP. Inhibits APP transport to the cell surface and further shedding.</text>
</comment>
<name>A0ABU7BTS0_9TELE</name>
<evidence type="ECO:0000256" key="15">
    <source>
        <dbReference type="ARBA" id="ARBA00037817"/>
    </source>
</evidence>
<sequence>PRLSSPIYKEYHHALIQERDRDLTGDRSYDDGYNLFTCLSRNPWLPGWILTTTLILSVLVLIWICCATVATAVDQYVPAEVSPVRFYCLGFLVMCVNCCLF</sequence>
<keyword evidence="14" id="KW-0458">Lysosome</keyword>
<dbReference type="PANTHER" id="PTHR28652">
    <property type="entry name" value="TRANSMEMBRANE PROTEIN 59-LIKE PROTEIN"/>
    <property type="match status" value="1"/>
</dbReference>
<accession>A0ABU7BTS0</accession>
<feature type="non-terminal residue" evidence="20">
    <location>
        <position position="1"/>
    </location>
</feature>
<evidence type="ECO:0000313" key="21">
    <source>
        <dbReference type="Proteomes" id="UP001345963"/>
    </source>
</evidence>
<dbReference type="Pfam" id="PF12280">
    <property type="entry name" value="BSMAP"/>
    <property type="match status" value="1"/>
</dbReference>
<evidence type="ECO:0000256" key="8">
    <source>
        <dbReference type="ARBA" id="ARBA00022753"/>
    </source>
</evidence>
<evidence type="ECO:0000256" key="4">
    <source>
        <dbReference type="ARBA" id="ARBA00009643"/>
    </source>
</evidence>
<keyword evidence="13" id="KW-0325">Glycoprotein</keyword>
<evidence type="ECO:0000256" key="5">
    <source>
        <dbReference type="ARBA" id="ARBA00022475"/>
    </source>
</evidence>
<dbReference type="EMBL" id="JAHUTI010068950">
    <property type="protein sequence ID" value="MED6253763.1"/>
    <property type="molecule type" value="Genomic_DNA"/>
</dbReference>
<gene>
    <name evidence="20" type="ORF">ATANTOWER_000802</name>
</gene>
<dbReference type="Proteomes" id="UP001345963">
    <property type="component" value="Unassembled WGS sequence"/>
</dbReference>
<evidence type="ECO:0000256" key="6">
    <source>
        <dbReference type="ARBA" id="ARBA00022692"/>
    </source>
</evidence>
<feature type="transmembrane region" description="Helical" evidence="19">
    <location>
        <begin position="48"/>
        <end position="72"/>
    </location>
</feature>
<comment type="caution">
    <text evidence="20">The sequence shown here is derived from an EMBL/GenBank/DDBJ whole genome shotgun (WGS) entry which is preliminary data.</text>
</comment>